<dbReference type="CDD" id="cd00609">
    <property type="entry name" value="AAT_like"/>
    <property type="match status" value="1"/>
</dbReference>
<dbReference type="InterPro" id="IPR036390">
    <property type="entry name" value="WH_DNA-bd_sf"/>
</dbReference>
<dbReference type="CDD" id="cd07377">
    <property type="entry name" value="WHTH_GntR"/>
    <property type="match status" value="1"/>
</dbReference>
<dbReference type="Gene3D" id="3.40.640.10">
    <property type="entry name" value="Type I PLP-dependent aspartate aminotransferase-like (Major domain)"/>
    <property type="match status" value="1"/>
</dbReference>
<keyword evidence="4" id="KW-0238">DNA-binding</keyword>
<gene>
    <name evidence="7" type="ORF">QSV35_00965</name>
</gene>
<dbReference type="GO" id="GO:0008483">
    <property type="term" value="F:transaminase activity"/>
    <property type="evidence" value="ECO:0007669"/>
    <property type="project" value="UniProtKB-KW"/>
</dbReference>
<reference evidence="7 8" key="1">
    <citation type="submission" date="2023-06" db="EMBL/GenBank/DDBJ databases">
        <title>Microbacterium sp. nov., isolated from a waste landfill.</title>
        <authorList>
            <person name="Wen W."/>
        </authorList>
    </citation>
    <scope>NUCLEOTIDE SEQUENCE [LARGE SCALE GENOMIC DNA]</scope>
    <source>
        <strain evidence="7 8">ASV49</strain>
    </source>
</reference>
<organism evidence="7 8">
    <name type="scientific">Microbacterium candidum</name>
    <dbReference type="NCBI Taxonomy" id="3041922"/>
    <lineage>
        <taxon>Bacteria</taxon>
        <taxon>Bacillati</taxon>
        <taxon>Actinomycetota</taxon>
        <taxon>Actinomycetes</taxon>
        <taxon>Micrococcales</taxon>
        <taxon>Microbacteriaceae</taxon>
        <taxon>Microbacterium</taxon>
    </lineage>
</organism>
<keyword evidence="2" id="KW-0663">Pyridoxal phosphate</keyword>
<dbReference type="InterPro" id="IPR004839">
    <property type="entry name" value="Aminotransferase_I/II_large"/>
</dbReference>
<dbReference type="InterPro" id="IPR015421">
    <property type="entry name" value="PyrdxlP-dep_Trfase_major"/>
</dbReference>
<dbReference type="SMART" id="SM00345">
    <property type="entry name" value="HTH_GNTR"/>
    <property type="match status" value="1"/>
</dbReference>
<dbReference type="InterPro" id="IPR051446">
    <property type="entry name" value="HTH_trans_reg/aminotransferase"/>
</dbReference>
<proteinExistence type="inferred from homology"/>
<dbReference type="Proteomes" id="UP001235064">
    <property type="component" value="Unassembled WGS sequence"/>
</dbReference>
<dbReference type="EMBL" id="JASXSZ010000001">
    <property type="protein sequence ID" value="MDL9977890.1"/>
    <property type="molecule type" value="Genomic_DNA"/>
</dbReference>
<dbReference type="PROSITE" id="PS50949">
    <property type="entry name" value="HTH_GNTR"/>
    <property type="match status" value="1"/>
</dbReference>
<feature type="domain" description="HTH gntR-type" evidence="6">
    <location>
        <begin position="13"/>
        <end position="81"/>
    </location>
</feature>
<name>A0ABT7MTW7_9MICO</name>
<comment type="similarity">
    <text evidence="1">In the C-terminal section; belongs to the class-I pyridoxal-phosphate-dependent aminotransferase family.</text>
</comment>
<dbReference type="Gene3D" id="1.10.10.10">
    <property type="entry name" value="Winged helix-like DNA-binding domain superfamily/Winged helix DNA-binding domain"/>
    <property type="match status" value="1"/>
</dbReference>
<evidence type="ECO:0000313" key="7">
    <source>
        <dbReference type="EMBL" id="MDL9977890.1"/>
    </source>
</evidence>
<keyword evidence="5" id="KW-0804">Transcription</keyword>
<evidence type="ECO:0000256" key="3">
    <source>
        <dbReference type="ARBA" id="ARBA00023015"/>
    </source>
</evidence>
<keyword evidence="8" id="KW-1185">Reference proteome</keyword>
<dbReference type="PANTHER" id="PTHR46577">
    <property type="entry name" value="HTH-TYPE TRANSCRIPTIONAL REGULATORY PROTEIN GABR"/>
    <property type="match status" value="1"/>
</dbReference>
<keyword evidence="3" id="KW-0805">Transcription regulation</keyword>
<evidence type="ECO:0000259" key="6">
    <source>
        <dbReference type="PROSITE" id="PS50949"/>
    </source>
</evidence>
<evidence type="ECO:0000313" key="8">
    <source>
        <dbReference type="Proteomes" id="UP001235064"/>
    </source>
</evidence>
<keyword evidence="7" id="KW-0032">Aminotransferase</keyword>
<keyword evidence="7" id="KW-0808">Transferase</keyword>
<evidence type="ECO:0000256" key="4">
    <source>
        <dbReference type="ARBA" id="ARBA00023125"/>
    </source>
</evidence>
<sequence length="460" mass="49424">MIFELDPSDAPLGRRADWLADRLRAAIADGTLPEGSMLPPGRALAADLGFARGTVVEAYQRLVEETLVIAEPRRGMRVAAVAARSESAHPHPADPDLRPRIDLAHGIPDVSAFPRAAWLRAEREVLSGATAAQLGYPPPAGAHELREALAAWLARSRGVAASPDRVVVTGGVAGALSLLAQILGARRGDALATEDPGTAGTRTLLERWMPRVPGIPVDLDGLDVEALRDDGAGAVLVTPAHQYPTGVVLAPERRRALVAWADERDGLVIEDDYDAEHRYDRRPVRAVQPLAPERVAYTSSLSKTLAPALRMGWLVPPASLLRDLVELRWATDLGGPAVPQLVLALLLERGLVERHLRTVRLHHRRRRDALVAGLRREHPGVRIGGIAAGLHLVVEARDDVEIADRLAGEGIDVLPLSTLYAGEAAREGLVLHYGGQPEHVLDAASVRIARALRHGATMRA</sequence>
<comment type="caution">
    <text evidence="7">The sequence shown here is derived from an EMBL/GenBank/DDBJ whole genome shotgun (WGS) entry which is preliminary data.</text>
</comment>
<dbReference type="Pfam" id="PF00392">
    <property type="entry name" value="GntR"/>
    <property type="match status" value="1"/>
</dbReference>
<dbReference type="RefSeq" id="WP_286285772.1">
    <property type="nucleotide sequence ID" value="NZ_JASXSZ010000001.1"/>
</dbReference>
<evidence type="ECO:0000256" key="5">
    <source>
        <dbReference type="ARBA" id="ARBA00023163"/>
    </source>
</evidence>
<accession>A0ABT7MTW7</accession>
<dbReference type="SUPFAM" id="SSF53383">
    <property type="entry name" value="PLP-dependent transferases"/>
    <property type="match status" value="1"/>
</dbReference>
<protein>
    <submittedName>
        <fullName evidence="7">PLP-dependent aminotransferase family protein</fullName>
    </submittedName>
</protein>
<dbReference type="SUPFAM" id="SSF46785">
    <property type="entry name" value="Winged helix' DNA-binding domain"/>
    <property type="match status" value="1"/>
</dbReference>
<dbReference type="Pfam" id="PF00155">
    <property type="entry name" value="Aminotran_1_2"/>
    <property type="match status" value="1"/>
</dbReference>
<dbReference type="PANTHER" id="PTHR46577:SF1">
    <property type="entry name" value="HTH-TYPE TRANSCRIPTIONAL REGULATORY PROTEIN GABR"/>
    <property type="match status" value="1"/>
</dbReference>
<dbReference type="InterPro" id="IPR036388">
    <property type="entry name" value="WH-like_DNA-bd_sf"/>
</dbReference>
<evidence type="ECO:0000256" key="2">
    <source>
        <dbReference type="ARBA" id="ARBA00022898"/>
    </source>
</evidence>
<dbReference type="InterPro" id="IPR015424">
    <property type="entry name" value="PyrdxlP-dep_Trfase"/>
</dbReference>
<dbReference type="InterPro" id="IPR000524">
    <property type="entry name" value="Tscrpt_reg_HTH_GntR"/>
</dbReference>
<evidence type="ECO:0000256" key="1">
    <source>
        <dbReference type="ARBA" id="ARBA00005384"/>
    </source>
</evidence>